<dbReference type="Proteomes" id="UP001058974">
    <property type="component" value="Chromosome 7"/>
</dbReference>
<name>A0A9D4ZWF2_PEA</name>
<accession>A0A9D4ZWF2</accession>
<gene>
    <name evidence="2" type="ORF">KIW84_074101</name>
</gene>
<dbReference type="EMBL" id="JAMSHJ010000007">
    <property type="protein sequence ID" value="KAI5388282.1"/>
    <property type="molecule type" value="Genomic_DNA"/>
</dbReference>
<dbReference type="Gramene" id="Psat07G0410100-T1">
    <property type="protein sequence ID" value="KAI5388282.1"/>
    <property type="gene ID" value="KIW84_074101"/>
</dbReference>
<feature type="region of interest" description="Disordered" evidence="1">
    <location>
        <begin position="71"/>
        <end position="103"/>
    </location>
</feature>
<proteinExistence type="predicted"/>
<evidence type="ECO:0000313" key="3">
    <source>
        <dbReference type="Proteomes" id="UP001058974"/>
    </source>
</evidence>
<comment type="caution">
    <text evidence="2">The sequence shown here is derived from an EMBL/GenBank/DDBJ whole genome shotgun (WGS) entry which is preliminary data.</text>
</comment>
<evidence type="ECO:0000313" key="2">
    <source>
        <dbReference type="EMBL" id="KAI5388282.1"/>
    </source>
</evidence>
<organism evidence="2 3">
    <name type="scientific">Pisum sativum</name>
    <name type="common">Garden pea</name>
    <name type="synonym">Lathyrus oleraceus</name>
    <dbReference type="NCBI Taxonomy" id="3888"/>
    <lineage>
        <taxon>Eukaryota</taxon>
        <taxon>Viridiplantae</taxon>
        <taxon>Streptophyta</taxon>
        <taxon>Embryophyta</taxon>
        <taxon>Tracheophyta</taxon>
        <taxon>Spermatophyta</taxon>
        <taxon>Magnoliopsida</taxon>
        <taxon>eudicotyledons</taxon>
        <taxon>Gunneridae</taxon>
        <taxon>Pentapetalae</taxon>
        <taxon>rosids</taxon>
        <taxon>fabids</taxon>
        <taxon>Fabales</taxon>
        <taxon>Fabaceae</taxon>
        <taxon>Papilionoideae</taxon>
        <taxon>50 kb inversion clade</taxon>
        <taxon>NPAAA clade</taxon>
        <taxon>Hologalegina</taxon>
        <taxon>IRL clade</taxon>
        <taxon>Fabeae</taxon>
        <taxon>Lathyrus</taxon>
    </lineage>
</organism>
<evidence type="ECO:0000256" key="1">
    <source>
        <dbReference type="SAM" id="MobiDB-lite"/>
    </source>
</evidence>
<reference evidence="2 3" key="1">
    <citation type="journal article" date="2022" name="Nat. Genet.">
        <title>Improved pea reference genome and pan-genome highlight genomic features and evolutionary characteristics.</title>
        <authorList>
            <person name="Yang T."/>
            <person name="Liu R."/>
            <person name="Luo Y."/>
            <person name="Hu S."/>
            <person name="Wang D."/>
            <person name="Wang C."/>
            <person name="Pandey M.K."/>
            <person name="Ge S."/>
            <person name="Xu Q."/>
            <person name="Li N."/>
            <person name="Li G."/>
            <person name="Huang Y."/>
            <person name="Saxena R.K."/>
            <person name="Ji Y."/>
            <person name="Li M."/>
            <person name="Yan X."/>
            <person name="He Y."/>
            <person name="Liu Y."/>
            <person name="Wang X."/>
            <person name="Xiang C."/>
            <person name="Varshney R.K."/>
            <person name="Ding H."/>
            <person name="Gao S."/>
            <person name="Zong X."/>
        </authorList>
    </citation>
    <scope>NUCLEOTIDE SEQUENCE [LARGE SCALE GENOMIC DNA]</scope>
    <source>
        <strain evidence="2 3">cv. Zhongwan 6</strain>
    </source>
</reference>
<keyword evidence="3" id="KW-1185">Reference proteome</keyword>
<dbReference type="AlphaFoldDB" id="A0A9D4ZWF2"/>
<sequence length="150" mass="17199">MSMDETIDVSPLLAVQRRIAEYRPHRYATRQNQQKIMDQVQAELAEMRICMTQFMDVVQGVAQGQQELRQMIQRDPPTTQPETVTDPPDGEVNGPYGSRPIPTLHVNLDQQPIHDGQDDQFPLLQEDFGMGHGMDPMFRRLEERLKAVEG</sequence>
<protein>
    <submittedName>
        <fullName evidence="2">Uncharacterized protein</fullName>
    </submittedName>
</protein>